<reference evidence="1 2" key="1">
    <citation type="submission" date="2023-05" db="EMBL/GenBank/DDBJ databases">
        <title>A 100% complete, gapless, phased diploid assembly of the Scenedesmus obliquus UTEX 3031 genome.</title>
        <authorList>
            <person name="Biondi T.C."/>
            <person name="Hanschen E.R."/>
            <person name="Kwon T."/>
            <person name="Eng W."/>
            <person name="Kruse C.P.S."/>
            <person name="Koehler S.I."/>
            <person name="Kunde Y."/>
            <person name="Gleasner C.D."/>
            <person name="You Mak K.T."/>
            <person name="Polle J."/>
            <person name="Hovde B.T."/>
            <person name="Starkenburg S.R."/>
        </authorList>
    </citation>
    <scope>NUCLEOTIDE SEQUENCE [LARGE SCALE GENOMIC DNA]</scope>
    <source>
        <strain evidence="1 2">DOE0152z</strain>
    </source>
</reference>
<organism evidence="1 2">
    <name type="scientific">Tetradesmus obliquus</name>
    <name type="common">Green alga</name>
    <name type="synonym">Acutodesmus obliquus</name>
    <dbReference type="NCBI Taxonomy" id="3088"/>
    <lineage>
        <taxon>Eukaryota</taxon>
        <taxon>Viridiplantae</taxon>
        <taxon>Chlorophyta</taxon>
        <taxon>core chlorophytes</taxon>
        <taxon>Chlorophyceae</taxon>
        <taxon>CS clade</taxon>
        <taxon>Sphaeropleales</taxon>
        <taxon>Scenedesmaceae</taxon>
        <taxon>Tetradesmus</taxon>
    </lineage>
</organism>
<evidence type="ECO:0000313" key="1">
    <source>
        <dbReference type="EMBL" id="WIA07906.1"/>
    </source>
</evidence>
<sequence length="482" mass="48964">MRALASPALPVLTPGVEGTVNKLVCIPNSCVGTPSTAICNLGSWSTPGPDISEVKLTCSPNPCSGTPSTASMPADAAFQCSSLASGAKCSASCNAKFTAAASTSWVSTCSAGSWGTPAPGTGNSKLDCLASCNGKPSPDPALGVFSCSTDLADAMVQAMLVDLQALLVEIDSKGILSVAQSSCTTDVPLSKLQVEITLTEAVAAKRKRTTGTGTWDKLRSLVLGSGLAPAMPTIVKVLQQAGVGYAESETKASLSSAVVKDGSTVQGSLCAAGQQAYEPSGPCYVCPPWQYNPVAAGSCSQIMCGLNKAAGDCDAATGRCNCPIGSRLEPVFAANPSVPARNVTPEVPACIYDFTPTGTFKLSGMKAKIGQFVNVTFKLAKPSNLRAAAAACITLDAAAPLVGIGNYPNCPLSSVSAASVVNTSATALPQLINLMRPACIGGQYSVMVKVPNNFKSKKCFNVGVQLADGTTKRSIIAITALN</sequence>
<accession>A0ABY8TJA2</accession>
<keyword evidence="2" id="KW-1185">Reference proteome</keyword>
<gene>
    <name evidence="1" type="ORF">OEZ85_007385</name>
</gene>
<name>A0ABY8TJA2_TETOB</name>
<protein>
    <submittedName>
        <fullName evidence="1">Uncharacterized protein</fullName>
    </submittedName>
</protein>
<dbReference type="Proteomes" id="UP001244341">
    <property type="component" value="Chromosome 1b"/>
</dbReference>
<proteinExistence type="predicted"/>
<dbReference type="EMBL" id="CP126208">
    <property type="protein sequence ID" value="WIA07906.1"/>
    <property type="molecule type" value="Genomic_DNA"/>
</dbReference>
<evidence type="ECO:0000313" key="2">
    <source>
        <dbReference type="Proteomes" id="UP001244341"/>
    </source>
</evidence>